<dbReference type="Proteomes" id="UP000515158">
    <property type="component" value="Unplaced"/>
</dbReference>
<dbReference type="GeneID" id="117645633"/>
<dbReference type="KEGG" id="tpal:117645633"/>
<dbReference type="InParanoid" id="A0A6P8YWA4"/>
<feature type="compositionally biased region" description="Polar residues" evidence="1">
    <location>
        <begin position="581"/>
        <end position="593"/>
    </location>
</feature>
<accession>A0A6P8YWA4</accession>
<feature type="region of interest" description="Disordered" evidence="1">
    <location>
        <begin position="459"/>
        <end position="539"/>
    </location>
</feature>
<evidence type="ECO:0000256" key="1">
    <source>
        <dbReference type="SAM" id="MobiDB-lite"/>
    </source>
</evidence>
<protein>
    <submittedName>
        <fullName evidence="3">Uncharacterized protein LOC117645633</fullName>
    </submittedName>
</protein>
<feature type="compositionally biased region" description="Polar residues" evidence="1">
    <location>
        <begin position="474"/>
        <end position="493"/>
    </location>
</feature>
<dbReference type="AlphaFoldDB" id="A0A6P8YWA4"/>
<feature type="compositionally biased region" description="Basic and acidic residues" evidence="1">
    <location>
        <begin position="413"/>
        <end position="428"/>
    </location>
</feature>
<keyword evidence="2" id="KW-1185">Reference proteome</keyword>
<feature type="compositionally biased region" description="Basic and acidic residues" evidence="1">
    <location>
        <begin position="116"/>
        <end position="128"/>
    </location>
</feature>
<feature type="compositionally biased region" description="Polar residues" evidence="1">
    <location>
        <begin position="200"/>
        <end position="210"/>
    </location>
</feature>
<evidence type="ECO:0000313" key="3">
    <source>
        <dbReference type="RefSeq" id="XP_034241790.1"/>
    </source>
</evidence>
<feature type="compositionally biased region" description="Polar residues" evidence="1">
    <location>
        <begin position="83"/>
        <end position="101"/>
    </location>
</feature>
<feature type="region of interest" description="Disordered" evidence="1">
    <location>
        <begin position="357"/>
        <end position="432"/>
    </location>
</feature>
<evidence type="ECO:0000313" key="2">
    <source>
        <dbReference type="Proteomes" id="UP000515158"/>
    </source>
</evidence>
<dbReference type="RefSeq" id="XP_034241790.1">
    <property type="nucleotide sequence ID" value="XM_034385899.1"/>
</dbReference>
<feature type="compositionally biased region" description="Polar residues" evidence="1">
    <location>
        <begin position="167"/>
        <end position="177"/>
    </location>
</feature>
<feature type="compositionally biased region" description="Basic and acidic residues" evidence="1">
    <location>
        <begin position="380"/>
        <end position="393"/>
    </location>
</feature>
<organism evidence="3">
    <name type="scientific">Thrips palmi</name>
    <name type="common">Melon thrips</name>
    <dbReference type="NCBI Taxonomy" id="161013"/>
    <lineage>
        <taxon>Eukaryota</taxon>
        <taxon>Metazoa</taxon>
        <taxon>Ecdysozoa</taxon>
        <taxon>Arthropoda</taxon>
        <taxon>Hexapoda</taxon>
        <taxon>Insecta</taxon>
        <taxon>Pterygota</taxon>
        <taxon>Neoptera</taxon>
        <taxon>Paraneoptera</taxon>
        <taxon>Thysanoptera</taxon>
        <taxon>Terebrantia</taxon>
        <taxon>Thripoidea</taxon>
        <taxon>Thripidae</taxon>
        <taxon>Thrips</taxon>
    </lineage>
</organism>
<feature type="region of interest" description="Disordered" evidence="1">
    <location>
        <begin position="79"/>
        <end position="210"/>
    </location>
</feature>
<feature type="compositionally biased region" description="Basic and acidic residues" evidence="1">
    <location>
        <begin position="178"/>
        <end position="198"/>
    </location>
</feature>
<sequence>MPTYAVVHWINEEKAGVTDIGNVLPPDRKEGKVTMVKHKKKRWPAKVIMLTDDKVKADERCTQLQFEIAAELKAKVATKRISKPSQPKGSAATQKQISSALNERCPVPSGQAKKKKEIDQSKKKDRQNQRAAEMVLDEKLSKDLEPGSAKKKLFEDDLVTEDESVPMTPNDQVSSEVLSHKSEPTCSKSDSKTHKEQVSSEENSQKSEPTCSKCHLLKKHGNAAIECFLSDLVKFFGMGLGERYKECPDNDQFYQLVLKPLPPGLKVVDLVKHHGVLVTKAGLSRILLSGGDDPRALVRAALTELYGRDQLMKMSGTKSLQKYVLDAIQSFVQSNTTEESRKKAKWSQSALVRTCNQMSSGLRHKSKSPSGSGKKSTKGRTSDSDDSDSHEPEEKDDDDDGSAADYASGSDEVTEKSDSGKGEKRELPADESNCTKKARLYVASPAKTLWEVSPIKIQPSQSGHRMVPFEGGRPSSNSSASVGHQWNQNQRQQDPPPAYNQLAPVPPAYNHLPPVPPVPPVSHHQHSTYIQGQHPGYNQFQQPVAPAQYVQYQQPIPQQQSYHQYDGYQYPPYHHLPPGSHGNQVTPRTPQKSPQKDASLGSILMDISNN</sequence>
<reference evidence="3" key="1">
    <citation type="submission" date="2025-08" db="UniProtKB">
        <authorList>
            <consortium name="RefSeq"/>
        </authorList>
    </citation>
    <scope>IDENTIFICATION</scope>
    <source>
        <tissue evidence="3">Total insect</tissue>
    </source>
</reference>
<feature type="region of interest" description="Disordered" evidence="1">
    <location>
        <begin position="562"/>
        <end position="610"/>
    </location>
</feature>
<gene>
    <name evidence="3" type="primary">LOC117645633</name>
</gene>
<feature type="compositionally biased region" description="Basic and acidic residues" evidence="1">
    <location>
        <begin position="136"/>
        <end position="145"/>
    </location>
</feature>
<name>A0A6P8YWA4_THRPL</name>
<proteinExistence type="predicted"/>